<keyword evidence="5" id="KW-0862">Zinc</keyword>
<dbReference type="Proteomes" id="UP000801492">
    <property type="component" value="Unassembled WGS sequence"/>
</dbReference>
<evidence type="ECO:0000256" key="4">
    <source>
        <dbReference type="ARBA" id="ARBA00022723"/>
    </source>
</evidence>
<protein>
    <recommendedName>
        <fullName evidence="13">JmjC domain-containing protein</fullName>
    </recommendedName>
</protein>
<dbReference type="GO" id="GO:0000978">
    <property type="term" value="F:RNA polymerase II cis-regulatory region sequence-specific DNA binding"/>
    <property type="evidence" value="ECO:0007669"/>
    <property type="project" value="TreeGrafter"/>
</dbReference>
<dbReference type="Gene3D" id="1.20.58.1370">
    <property type="match status" value="1"/>
</dbReference>
<dbReference type="SMART" id="SM00558">
    <property type="entry name" value="JmjC"/>
    <property type="match status" value="1"/>
</dbReference>
<evidence type="ECO:0000256" key="12">
    <source>
        <dbReference type="SAM" id="MobiDB-lite"/>
    </source>
</evidence>
<dbReference type="InterPro" id="IPR011990">
    <property type="entry name" value="TPR-like_helical_dom_sf"/>
</dbReference>
<feature type="domain" description="JmjC" evidence="13">
    <location>
        <begin position="852"/>
        <end position="1015"/>
    </location>
</feature>
<keyword evidence="9" id="KW-0408">Iron</keyword>
<name>A0A8K0G3Z6_IGNLU</name>
<evidence type="ECO:0000256" key="10">
    <source>
        <dbReference type="ARBA" id="ARBA00023242"/>
    </source>
</evidence>
<accession>A0A8K0G3Z6</accession>
<evidence type="ECO:0000313" key="15">
    <source>
        <dbReference type="Proteomes" id="UP000801492"/>
    </source>
</evidence>
<feature type="compositionally biased region" description="Low complexity" evidence="12">
    <location>
        <begin position="351"/>
        <end position="370"/>
    </location>
</feature>
<dbReference type="InterPro" id="IPR048560">
    <property type="entry name" value="KDM6A_B-like_GATAL"/>
</dbReference>
<dbReference type="FunFam" id="1.20.58.1370:FF:000001">
    <property type="entry name" value="lysine-specific demethylase 6A isoform X2"/>
    <property type="match status" value="1"/>
</dbReference>
<feature type="region of interest" description="Disordered" evidence="12">
    <location>
        <begin position="790"/>
        <end position="835"/>
    </location>
</feature>
<dbReference type="GO" id="GO:0071558">
    <property type="term" value="F:histone H3K27me2/H3K27me3 demethylase activity"/>
    <property type="evidence" value="ECO:0007669"/>
    <property type="project" value="TreeGrafter"/>
</dbReference>
<proteinExistence type="inferred from homology"/>
<feature type="region of interest" description="Disordered" evidence="12">
    <location>
        <begin position="563"/>
        <end position="583"/>
    </location>
</feature>
<feature type="compositionally biased region" description="Polar residues" evidence="12">
    <location>
        <begin position="564"/>
        <end position="583"/>
    </location>
</feature>
<keyword evidence="8" id="KW-0560">Oxidoreductase</keyword>
<feature type="region of interest" description="Disordered" evidence="12">
    <location>
        <begin position="349"/>
        <end position="414"/>
    </location>
</feature>
<evidence type="ECO:0000256" key="2">
    <source>
        <dbReference type="ARBA" id="ARBA00004123"/>
    </source>
</evidence>
<comment type="cofactor">
    <cofactor evidence="1">
        <name>Fe(2+)</name>
        <dbReference type="ChEBI" id="CHEBI:29033"/>
    </cofactor>
</comment>
<reference evidence="14" key="1">
    <citation type="submission" date="2019-08" db="EMBL/GenBank/DDBJ databases">
        <title>The genome of the North American firefly Photinus pyralis.</title>
        <authorList>
            <consortium name="Photinus pyralis genome working group"/>
            <person name="Fallon T.R."/>
            <person name="Sander Lower S.E."/>
            <person name="Weng J.-K."/>
        </authorList>
    </citation>
    <scope>NUCLEOTIDE SEQUENCE</scope>
    <source>
        <strain evidence="14">TRF0915ILg1</strain>
        <tissue evidence="14">Whole body</tissue>
    </source>
</reference>
<evidence type="ECO:0000256" key="5">
    <source>
        <dbReference type="ARBA" id="ARBA00022833"/>
    </source>
</evidence>
<evidence type="ECO:0000256" key="3">
    <source>
        <dbReference type="ARBA" id="ARBA00022553"/>
    </source>
</evidence>
<dbReference type="SUPFAM" id="SSF51197">
    <property type="entry name" value="Clavaminate synthase-like"/>
    <property type="match status" value="1"/>
</dbReference>
<dbReference type="Pfam" id="PF02373">
    <property type="entry name" value="JmjC"/>
    <property type="match status" value="1"/>
</dbReference>
<dbReference type="GO" id="GO:0010468">
    <property type="term" value="P:regulation of gene expression"/>
    <property type="evidence" value="ECO:0007669"/>
    <property type="project" value="TreeGrafter"/>
</dbReference>
<keyword evidence="4" id="KW-0479">Metal-binding</keyword>
<evidence type="ECO:0000313" key="14">
    <source>
        <dbReference type="EMBL" id="KAF2884848.1"/>
    </source>
</evidence>
<dbReference type="OrthoDB" id="418911at2759"/>
<evidence type="ECO:0000256" key="8">
    <source>
        <dbReference type="ARBA" id="ARBA00023002"/>
    </source>
</evidence>
<dbReference type="Pfam" id="PF21326">
    <property type="entry name" value="KDM6_GATAL"/>
    <property type="match status" value="1"/>
</dbReference>
<feature type="region of interest" description="Disordered" evidence="12">
    <location>
        <begin position="488"/>
        <end position="521"/>
    </location>
</feature>
<organism evidence="14 15">
    <name type="scientific">Ignelater luminosus</name>
    <name type="common">Cucubano</name>
    <name type="synonym">Pyrophorus luminosus</name>
    <dbReference type="NCBI Taxonomy" id="2038154"/>
    <lineage>
        <taxon>Eukaryota</taxon>
        <taxon>Metazoa</taxon>
        <taxon>Ecdysozoa</taxon>
        <taxon>Arthropoda</taxon>
        <taxon>Hexapoda</taxon>
        <taxon>Insecta</taxon>
        <taxon>Pterygota</taxon>
        <taxon>Neoptera</taxon>
        <taxon>Endopterygota</taxon>
        <taxon>Coleoptera</taxon>
        <taxon>Polyphaga</taxon>
        <taxon>Elateriformia</taxon>
        <taxon>Elateroidea</taxon>
        <taxon>Elateridae</taxon>
        <taxon>Agrypninae</taxon>
        <taxon>Pyrophorini</taxon>
        <taxon>Ignelater</taxon>
    </lineage>
</organism>
<comment type="caution">
    <text evidence="14">The sequence shown here is derived from an EMBL/GenBank/DDBJ whole genome shotgun (WGS) entry which is preliminary data.</text>
</comment>
<dbReference type="Gene3D" id="2.10.110.20">
    <property type="match status" value="1"/>
</dbReference>
<dbReference type="SMART" id="SM00028">
    <property type="entry name" value="TPR"/>
    <property type="match status" value="5"/>
</dbReference>
<dbReference type="PANTHER" id="PTHR14017">
    <property type="entry name" value="LYSINE-SPECIFIC DEMETHYLASE"/>
    <property type="match status" value="1"/>
</dbReference>
<gene>
    <name evidence="14" type="ORF">ILUMI_21325</name>
</gene>
<dbReference type="PANTHER" id="PTHR14017:SF1">
    <property type="entry name" value="LD02225P"/>
    <property type="match status" value="1"/>
</dbReference>
<evidence type="ECO:0000256" key="1">
    <source>
        <dbReference type="ARBA" id="ARBA00001954"/>
    </source>
</evidence>
<keyword evidence="6" id="KW-0156">Chromatin regulator</keyword>
<sequence>MKSVFVRKHQFLDIRFLNYLFLAYSPFWITQQKVRVMNKLLNGAVKAFQQLLYVAPGFQRSNEVHLRLGLMFKVTQEYDSALKHLQLALTDSNPCTAPSSTIKFHIAHLLEVQGKIKRAKEKYELLLRDKNINSLLRSDIFRQLGWLYHCHDILGDKNHRIPLAIHCLQRAIEAEPHSGQTLYLLGRCYASIGKVHDAFIAYRNSVEKSEGNADTWCSIGVLYQQQSQPMDALQAYICAVQLDKCHSAAWANLGILYESCGQARDAYACYLNSSRGLVNQSSSEILLESYLPSKVPRQALPSVGMNPRLTQRITFLQTHLANAPMPSATSQRKQLLSIEEAWNLPISAEMSSRQQQQQQQSGTQQSRSNSLSYQKNNYSPGAPQGPPPPYPSPGTPNKKLKTDNGDPKPASAQQSSIYLTQQQLQLLNYFQQNVATLTPAQQTVMQQLQHQYRLMQQHQQQMLSQRQIVTSSPRPVPTTAVTAYNGSSHQYSSQIVHPSRTSPPAPTPSCTNPLPSGNTTDLDVSEEELQHLLSQRDLATTLAENLLKHFGSDEIDHVKEETETTGNSTLSCGPFSPSNVSSGVTEVDDKFKAKIKTSPAGDSRVLTIKAEPPWEMDSVDSREKRSDSEYSIDMNARTILELCKGEGVTGEISNSLIADNAPPPAPPEPPVHKLNHQQLLPPTPSVYLDNKKHAFSPQLQEFCLKHPIAVIRGLASALKLDLGLFSTKTLVEANPDHTVEVRTQIQQPSDENWDPQLGRKVWACISHRSHTTIARYAQYQASSFKESLKEERDKASSTTYNLSDSDSKDSTNFARRKNKNLPSVPQPGAIKSYNPPKMLKFGTNVDLSDERKWKLQLQELMKLPAFARVVSAGNMLSHVGHVILGMNTVQLYMKVPGSRTPGHQENNNFCSININIGPGDCEWFAVPDAYWGAVCALCEKNQINYLHGSWWPMLDDLYKANIPVYRFLQRPGDLVWVNAGCVHWVQAVGWCNNIAWNVGPLTARQYQLAIERYEWNKLQSFKSIVPMLHLSWNLARNIKVSDPKLFALIKKCLMRTLRQCSMILEFVKHKGVEVKFHGRGKNEASHYCGQCEIEVFNILFIREQEKRHVVHCIDCARKQSPNLEGFVCLEEYRMDELMDVYDSFVLHPVVSATTADSYRLMS</sequence>
<dbReference type="GO" id="GO:0031490">
    <property type="term" value="F:chromatin DNA binding"/>
    <property type="evidence" value="ECO:0007669"/>
    <property type="project" value="TreeGrafter"/>
</dbReference>
<dbReference type="SUPFAM" id="SSF48452">
    <property type="entry name" value="TPR-like"/>
    <property type="match status" value="1"/>
</dbReference>
<keyword evidence="7" id="KW-0223">Dioxygenase</keyword>
<keyword evidence="15" id="KW-1185">Reference proteome</keyword>
<dbReference type="InterPro" id="IPR003347">
    <property type="entry name" value="JmjC_dom"/>
</dbReference>
<comment type="subcellular location">
    <subcellularLocation>
        <location evidence="2">Nucleus</location>
    </subcellularLocation>
</comment>
<dbReference type="EMBL" id="VTPC01090126">
    <property type="protein sequence ID" value="KAF2884848.1"/>
    <property type="molecule type" value="Genomic_DNA"/>
</dbReference>
<dbReference type="GO" id="GO:0046872">
    <property type="term" value="F:metal ion binding"/>
    <property type="evidence" value="ECO:0007669"/>
    <property type="project" value="UniProtKB-KW"/>
</dbReference>
<comment type="similarity">
    <text evidence="11">Belongs to the UTX family.</text>
</comment>
<keyword evidence="10" id="KW-0539">Nucleus</keyword>
<keyword evidence="3" id="KW-0597">Phosphoprotein</keyword>
<dbReference type="Pfam" id="PF13432">
    <property type="entry name" value="TPR_16"/>
    <property type="match status" value="1"/>
</dbReference>
<evidence type="ECO:0000256" key="7">
    <source>
        <dbReference type="ARBA" id="ARBA00022964"/>
    </source>
</evidence>
<dbReference type="Gene3D" id="1.25.40.10">
    <property type="entry name" value="Tetratricopeptide repeat domain"/>
    <property type="match status" value="1"/>
</dbReference>
<dbReference type="AlphaFoldDB" id="A0A8K0G3Z6"/>
<feature type="compositionally biased region" description="Pro residues" evidence="12">
    <location>
        <begin position="383"/>
        <end position="394"/>
    </location>
</feature>
<evidence type="ECO:0000256" key="6">
    <source>
        <dbReference type="ARBA" id="ARBA00022853"/>
    </source>
</evidence>
<dbReference type="GO" id="GO:0044666">
    <property type="term" value="C:MLL3/4 complex"/>
    <property type="evidence" value="ECO:0007669"/>
    <property type="project" value="TreeGrafter"/>
</dbReference>
<evidence type="ECO:0000256" key="9">
    <source>
        <dbReference type="ARBA" id="ARBA00023004"/>
    </source>
</evidence>
<dbReference type="InterPro" id="IPR051630">
    <property type="entry name" value="Corepressor-Demethylase"/>
</dbReference>
<dbReference type="FunFam" id="2.10.110.20:FF:000002">
    <property type="entry name" value="lysine-specific demethylase 6A isoform X2"/>
    <property type="match status" value="1"/>
</dbReference>
<evidence type="ECO:0000256" key="11">
    <source>
        <dbReference type="ARBA" id="ARBA00034483"/>
    </source>
</evidence>
<dbReference type="InterPro" id="IPR046941">
    <property type="entry name" value="KDM6_GATAL_sf"/>
</dbReference>
<evidence type="ECO:0000259" key="13">
    <source>
        <dbReference type="PROSITE" id="PS51184"/>
    </source>
</evidence>
<dbReference type="Gene3D" id="2.60.120.650">
    <property type="entry name" value="Cupin"/>
    <property type="match status" value="1"/>
</dbReference>
<dbReference type="InterPro" id="IPR019734">
    <property type="entry name" value="TPR_rpt"/>
</dbReference>
<dbReference type="Pfam" id="PF21322">
    <property type="entry name" value="KDM6_C-hel"/>
    <property type="match status" value="1"/>
</dbReference>
<dbReference type="InterPro" id="IPR048562">
    <property type="entry name" value="KDM6A_B-like_C-hel"/>
</dbReference>
<dbReference type="PROSITE" id="PS51184">
    <property type="entry name" value="JMJC"/>
    <property type="match status" value="1"/>
</dbReference>